<gene>
    <name evidence="2" type="ORF">SERLADRAFT_460640</name>
</gene>
<dbReference type="OrthoDB" id="5597211at2759"/>
<dbReference type="GeneID" id="18818104"/>
<evidence type="ECO:0000256" key="1">
    <source>
        <dbReference type="SAM" id="MobiDB-lite"/>
    </source>
</evidence>
<reference evidence="2" key="1">
    <citation type="submission" date="2011-04" db="EMBL/GenBank/DDBJ databases">
        <title>Evolution of plant cell wall degrading machinery underlies the functional diversity of forest fungi.</title>
        <authorList>
            <consortium name="US DOE Joint Genome Institute (JGI-PGF)"/>
            <person name="Eastwood D.C."/>
            <person name="Floudas D."/>
            <person name="Binder M."/>
            <person name="Majcherczyk A."/>
            <person name="Schneider P."/>
            <person name="Aerts A."/>
            <person name="Asiegbu F.O."/>
            <person name="Baker S.E."/>
            <person name="Barry K."/>
            <person name="Bendiksby M."/>
            <person name="Blumentritt M."/>
            <person name="Coutinho P.M."/>
            <person name="Cullen D."/>
            <person name="Cullen D."/>
            <person name="Gathman A."/>
            <person name="Goodell B."/>
            <person name="Henrissat B."/>
            <person name="Ihrmark K."/>
            <person name="Kauserud H."/>
            <person name="Kohler A."/>
            <person name="LaButti K."/>
            <person name="Lapidus A."/>
            <person name="Lavin J.L."/>
            <person name="Lee Y.-H."/>
            <person name="Lindquist E."/>
            <person name="Lilly W."/>
            <person name="Lucas S."/>
            <person name="Morin E."/>
            <person name="Murat C."/>
            <person name="Oguiza J.A."/>
            <person name="Park J."/>
            <person name="Pisabarro A.G."/>
            <person name="Riley R."/>
            <person name="Rosling A."/>
            <person name="Salamov A."/>
            <person name="Schmidt O."/>
            <person name="Schmutz J."/>
            <person name="Skrede I."/>
            <person name="Stenlid J."/>
            <person name="Wiebenga A."/>
            <person name="Xie X."/>
            <person name="Kues U."/>
            <person name="Hibbett D.S."/>
            <person name="Hoffmeister D."/>
            <person name="Hogberg N."/>
            <person name="Martin F."/>
            <person name="Grigoriev I.V."/>
            <person name="Watkinson S.C."/>
        </authorList>
    </citation>
    <scope>NUCLEOTIDE SEQUENCE</scope>
    <source>
        <strain evidence="2">S7.9</strain>
    </source>
</reference>
<dbReference type="AlphaFoldDB" id="F8NMB4"/>
<accession>F8NMB4</accession>
<organism>
    <name type="scientific">Serpula lacrymans var. lacrymans (strain S7.9)</name>
    <name type="common">Dry rot fungus</name>
    <dbReference type="NCBI Taxonomy" id="578457"/>
    <lineage>
        <taxon>Eukaryota</taxon>
        <taxon>Fungi</taxon>
        <taxon>Dikarya</taxon>
        <taxon>Basidiomycota</taxon>
        <taxon>Agaricomycotina</taxon>
        <taxon>Agaricomycetes</taxon>
        <taxon>Agaricomycetidae</taxon>
        <taxon>Boletales</taxon>
        <taxon>Coniophorineae</taxon>
        <taxon>Serpulaceae</taxon>
        <taxon>Serpula</taxon>
    </lineage>
</organism>
<feature type="compositionally biased region" description="Basic and acidic residues" evidence="1">
    <location>
        <begin position="110"/>
        <end position="122"/>
    </location>
</feature>
<evidence type="ECO:0000313" key="2">
    <source>
        <dbReference type="EMBL" id="EGO27364.1"/>
    </source>
</evidence>
<feature type="compositionally biased region" description="Basic and acidic residues" evidence="1">
    <location>
        <begin position="138"/>
        <end position="158"/>
    </location>
</feature>
<dbReference type="Proteomes" id="UP000008064">
    <property type="component" value="Unassembled WGS sequence"/>
</dbReference>
<dbReference type="HOGENOM" id="CLU_113797_0_0_1"/>
<protein>
    <submittedName>
        <fullName evidence="2">Uncharacterized protein</fullName>
    </submittedName>
</protein>
<dbReference type="EMBL" id="GL945431">
    <property type="protein sequence ID" value="EGO27364.1"/>
    <property type="molecule type" value="Genomic_DNA"/>
</dbReference>
<dbReference type="KEGG" id="sla:SERLADRAFT_460640"/>
<name>F8NMB4_SERL9</name>
<dbReference type="RefSeq" id="XP_007315455.1">
    <property type="nucleotide sequence ID" value="XM_007315393.1"/>
</dbReference>
<feature type="region of interest" description="Disordered" evidence="1">
    <location>
        <begin position="101"/>
        <end position="158"/>
    </location>
</feature>
<proteinExistence type="predicted"/>
<sequence>MLSVTLRPTQLRSVTRRFASSKARAQRDAKMRSLVSLYHQSETFITPENLSEVIDDVFVRRHSPTSNLHKEHTLVDLMMVAKTRRAQPKYFFGYESQSTIDTGSMGPGWDESKTDRRDRIREALLGTDSKQRPSWSVLKEEAKRVEEQLEHDRPYHRG</sequence>